<evidence type="ECO:0000313" key="3">
    <source>
        <dbReference type="EMBL" id="GHA19718.1"/>
    </source>
</evidence>
<evidence type="ECO:0000313" key="4">
    <source>
        <dbReference type="Proteomes" id="UP000614811"/>
    </source>
</evidence>
<dbReference type="Pfam" id="PF12158">
    <property type="entry name" value="DUF3592"/>
    <property type="match status" value="1"/>
</dbReference>
<keyword evidence="1" id="KW-0812">Transmembrane</keyword>
<feature type="domain" description="DUF3592" evidence="2">
    <location>
        <begin position="44"/>
        <end position="130"/>
    </location>
</feature>
<dbReference type="Proteomes" id="UP000614811">
    <property type="component" value="Unassembled WGS sequence"/>
</dbReference>
<organism evidence="3 4">
    <name type="scientific">Arenicella chitinivorans</name>
    <dbReference type="NCBI Taxonomy" id="1329800"/>
    <lineage>
        <taxon>Bacteria</taxon>
        <taxon>Pseudomonadati</taxon>
        <taxon>Pseudomonadota</taxon>
        <taxon>Gammaproteobacteria</taxon>
        <taxon>Arenicellales</taxon>
        <taxon>Arenicellaceae</taxon>
        <taxon>Arenicella</taxon>
    </lineage>
</organism>
<evidence type="ECO:0000259" key="2">
    <source>
        <dbReference type="Pfam" id="PF12158"/>
    </source>
</evidence>
<dbReference type="EMBL" id="BMXA01000008">
    <property type="protein sequence ID" value="GHA19718.1"/>
    <property type="molecule type" value="Genomic_DNA"/>
</dbReference>
<feature type="transmembrane region" description="Helical" evidence="1">
    <location>
        <begin position="132"/>
        <end position="157"/>
    </location>
</feature>
<gene>
    <name evidence="3" type="ORF">GCM10008090_31770</name>
</gene>
<proteinExistence type="predicted"/>
<feature type="transmembrane region" description="Helical" evidence="1">
    <location>
        <begin position="428"/>
        <end position="448"/>
    </location>
</feature>
<name>A0A918S4C3_9GAMM</name>
<sequence length="563" mass="62426">MKGNLVGILFFGVFAAAGVGIFAFQGLPSITNSLDARSWNQARAELLSHELKSYRGDDSTTYKAVGEYRYQYNGQYYTSDRLSWSSGSDNIGSYQQDLHRELSRIASRGGEFLVWVDPDDPSSAVFDRDMRWGMLLFSGMFLLIFGGIGFGGIYAMIKYRNAGEKLAGVSDATPWLAYEEWKDPVRLSNSKTGTTFMLYFALFWNVISLAGFFAAAQAIMKGQYAALLVLIFPAIGIGLLYYWYRLKKSYDLTGPMPFTMDPHPGSIGGQLGGHIDLNIPVRQQPKSTEVRLQCLRKYRSGKETRTNVLWQRRMIPILSSTGNGLRASFCFDLDDTRLAPSDPPLGLPRVHWELNFVVQLADGTKIDRTYDDLPVFETGEASSIRNPEAHITTSTAMASVHQFLVGNVLDLQRSAGAYSLTYPAFRQISGLFMAIVGLVFVVAGLMIPDRVFNIVFPLIGGLTTIAGLIWFGGGLTVRFGPEGITANRSVLGIPLKKQFVPSYSFKEFKEHESHSTTSGKTTKKYYALFAHGRQGEIALVAKNLNGLEEVDAAKERLLQIIQP</sequence>
<dbReference type="AlphaFoldDB" id="A0A918S4C3"/>
<accession>A0A918S4C3</accession>
<comment type="caution">
    <text evidence="3">The sequence shown here is derived from an EMBL/GenBank/DDBJ whole genome shotgun (WGS) entry which is preliminary data.</text>
</comment>
<reference evidence="3" key="2">
    <citation type="submission" date="2020-09" db="EMBL/GenBank/DDBJ databases">
        <authorList>
            <person name="Sun Q."/>
            <person name="Kim S."/>
        </authorList>
    </citation>
    <scope>NUCLEOTIDE SEQUENCE</scope>
    <source>
        <strain evidence="3">KCTC 12711</strain>
    </source>
</reference>
<feature type="transmembrane region" description="Helical" evidence="1">
    <location>
        <begin position="196"/>
        <end position="219"/>
    </location>
</feature>
<keyword evidence="1" id="KW-0472">Membrane</keyword>
<keyword evidence="4" id="KW-1185">Reference proteome</keyword>
<feature type="transmembrane region" description="Helical" evidence="1">
    <location>
        <begin position="225"/>
        <end position="244"/>
    </location>
</feature>
<reference evidence="3" key="1">
    <citation type="journal article" date="2014" name="Int. J. Syst. Evol. Microbiol.">
        <title>Complete genome sequence of Corynebacterium casei LMG S-19264T (=DSM 44701T), isolated from a smear-ripened cheese.</title>
        <authorList>
            <consortium name="US DOE Joint Genome Institute (JGI-PGF)"/>
            <person name="Walter F."/>
            <person name="Albersmeier A."/>
            <person name="Kalinowski J."/>
            <person name="Ruckert C."/>
        </authorList>
    </citation>
    <scope>NUCLEOTIDE SEQUENCE</scope>
    <source>
        <strain evidence="3">KCTC 12711</strain>
    </source>
</reference>
<keyword evidence="1" id="KW-1133">Transmembrane helix</keyword>
<feature type="transmembrane region" description="Helical" evidence="1">
    <location>
        <begin position="454"/>
        <end position="471"/>
    </location>
</feature>
<dbReference type="RefSeq" id="WP_189402698.1">
    <property type="nucleotide sequence ID" value="NZ_BMXA01000008.1"/>
</dbReference>
<protein>
    <recommendedName>
        <fullName evidence="2">DUF3592 domain-containing protein</fullName>
    </recommendedName>
</protein>
<dbReference type="InterPro" id="IPR021994">
    <property type="entry name" value="DUF3592"/>
</dbReference>
<evidence type="ECO:0000256" key="1">
    <source>
        <dbReference type="SAM" id="Phobius"/>
    </source>
</evidence>